<dbReference type="PROSITE" id="PS01330">
    <property type="entry name" value="PABS_1"/>
    <property type="match status" value="1"/>
</dbReference>
<dbReference type="EMBL" id="LIZS01000015">
    <property type="protein sequence ID" value="KPJ53622.1"/>
    <property type="molecule type" value="Genomic_DNA"/>
</dbReference>
<keyword evidence="2 4" id="KW-0808">Transferase</keyword>
<dbReference type="NCBIfam" id="NF037959">
    <property type="entry name" value="MFS_SpdSyn"/>
    <property type="match status" value="1"/>
</dbReference>
<feature type="transmembrane region" description="Helical" evidence="4">
    <location>
        <begin position="628"/>
        <end position="647"/>
    </location>
</feature>
<keyword evidence="3 4" id="KW-0620">Polyamine biosynthesis</keyword>
<feature type="transmembrane region" description="Helical" evidence="4">
    <location>
        <begin position="586"/>
        <end position="608"/>
    </location>
</feature>
<dbReference type="GO" id="GO:0005886">
    <property type="term" value="C:plasma membrane"/>
    <property type="evidence" value="ECO:0007669"/>
    <property type="project" value="UniProtKB-SubCell"/>
</dbReference>
<dbReference type="HAMAP" id="MF_00198">
    <property type="entry name" value="Spermidine_synth"/>
    <property type="match status" value="1"/>
</dbReference>
<evidence type="ECO:0000256" key="4">
    <source>
        <dbReference type="HAMAP-Rule" id="MF_00198"/>
    </source>
</evidence>
<feature type="active site" description="Proton acceptor" evidence="4 5">
    <location>
        <position position="360"/>
    </location>
</feature>
<comment type="caution">
    <text evidence="7">The sequence shown here is derived from an EMBL/GenBank/DDBJ whole genome shotgun (WGS) entry which is preliminary data.</text>
</comment>
<dbReference type="Gene3D" id="3.40.50.150">
    <property type="entry name" value="Vaccinia Virus protein VP39"/>
    <property type="match status" value="1"/>
</dbReference>
<dbReference type="AlphaFoldDB" id="A0A0S7WTY7"/>
<evidence type="ECO:0000256" key="3">
    <source>
        <dbReference type="ARBA" id="ARBA00023115"/>
    </source>
</evidence>
<comment type="function">
    <text evidence="4">Catalyzes the irreversible transfer of a propylamine group from the amino donor S-adenosylmethioninamine (decarboxy-AdoMet) to putrescine (1,4-diaminobutane) to yield spermidine.</text>
</comment>
<keyword evidence="4" id="KW-0812">Transmembrane</keyword>
<feature type="transmembrane region" description="Helical" evidence="4">
    <location>
        <begin position="659"/>
        <end position="684"/>
    </location>
</feature>
<dbReference type="PROSITE" id="PS51006">
    <property type="entry name" value="PABS_2"/>
    <property type="match status" value="1"/>
</dbReference>
<feature type="transmembrane region" description="Helical" evidence="4">
    <location>
        <begin position="25"/>
        <end position="45"/>
    </location>
</feature>
<feature type="binding site" evidence="4">
    <location>
        <position position="310"/>
    </location>
    <ligand>
        <name>S-methyl-5'-thioadenosine</name>
        <dbReference type="ChEBI" id="CHEBI:17509"/>
    </ligand>
</feature>
<evidence type="ECO:0000256" key="1">
    <source>
        <dbReference type="ARBA" id="ARBA00007867"/>
    </source>
</evidence>
<dbReference type="STRING" id="1703770.AMJ39_03690"/>
<dbReference type="GO" id="GO:0008295">
    <property type="term" value="P:spermidine biosynthetic process"/>
    <property type="evidence" value="ECO:0007669"/>
    <property type="project" value="UniProtKB-UniRule"/>
</dbReference>
<dbReference type="InterPro" id="IPR030373">
    <property type="entry name" value="PABS_CS"/>
</dbReference>
<feature type="transmembrane region" description="Helical" evidence="4">
    <location>
        <begin position="98"/>
        <end position="125"/>
    </location>
</feature>
<evidence type="ECO:0000313" key="7">
    <source>
        <dbReference type="EMBL" id="KPJ53622.1"/>
    </source>
</evidence>
<protein>
    <recommendedName>
        <fullName evidence="4">Polyamine aminopropyltransferase</fullName>
    </recommendedName>
    <alternativeName>
        <fullName evidence="4">Putrescine aminopropyltransferase</fullName>
        <shortName evidence="4">PAPT</shortName>
    </alternativeName>
    <alternativeName>
        <fullName evidence="4">Spermidine synthase</fullName>
        <shortName evidence="4">SPDS</shortName>
        <shortName evidence="4">SPDSY</shortName>
        <ecNumber evidence="4">2.5.1.16</ecNumber>
    </alternativeName>
</protein>
<comment type="subunit">
    <text evidence="4">Homodimer or homotetramer.</text>
</comment>
<feature type="transmembrane region" description="Helical" evidence="4">
    <location>
        <begin position="137"/>
        <end position="158"/>
    </location>
</feature>
<feature type="domain" description="PABS" evidence="6">
    <location>
        <begin position="213"/>
        <end position="446"/>
    </location>
</feature>
<evidence type="ECO:0000313" key="8">
    <source>
        <dbReference type="Proteomes" id="UP000052008"/>
    </source>
</evidence>
<keyword evidence="4" id="KW-1003">Cell membrane</keyword>
<feature type="transmembrane region" description="Helical" evidence="4">
    <location>
        <begin position="57"/>
        <end position="78"/>
    </location>
</feature>
<comment type="subcellular location">
    <subcellularLocation>
        <location evidence="4">Cell membrane</location>
        <topology evidence="4">Multi-pass membrane protein</topology>
    </subcellularLocation>
</comment>
<evidence type="ECO:0000256" key="5">
    <source>
        <dbReference type="PROSITE-ProRule" id="PRU00354"/>
    </source>
</evidence>
<keyword evidence="4" id="KW-1133">Transmembrane helix</keyword>
<dbReference type="SUPFAM" id="SSF53335">
    <property type="entry name" value="S-adenosyl-L-methionine-dependent methyltransferases"/>
    <property type="match status" value="1"/>
</dbReference>
<feature type="transmembrane region" description="Helical" evidence="4">
    <location>
        <begin position="191"/>
        <end position="212"/>
    </location>
</feature>
<accession>A0A0S7WTY7</accession>
<dbReference type="PATRIC" id="fig|1703770.3.peg.1559"/>
<name>A0A0S7WTY7_UNCT6</name>
<organism evidence="7 8">
    <name type="scientific">candidate division TA06 bacterium DG_24</name>
    <dbReference type="NCBI Taxonomy" id="1703770"/>
    <lineage>
        <taxon>Bacteria</taxon>
        <taxon>Bacteria division TA06</taxon>
    </lineage>
</organism>
<feature type="transmembrane region" description="Helical" evidence="4">
    <location>
        <begin position="726"/>
        <end position="745"/>
    </location>
</feature>
<feature type="transmembrane region" description="Helical" evidence="4">
    <location>
        <begin position="164"/>
        <end position="184"/>
    </location>
</feature>
<reference evidence="7 8" key="1">
    <citation type="journal article" date="2015" name="Microbiome">
        <title>Genomic resolution of linkages in carbon, nitrogen, and sulfur cycling among widespread estuary sediment bacteria.</title>
        <authorList>
            <person name="Baker B.J."/>
            <person name="Lazar C.S."/>
            <person name="Teske A.P."/>
            <person name="Dick G.J."/>
        </authorList>
    </citation>
    <scope>NUCLEOTIDE SEQUENCE [LARGE SCALE GENOMIC DNA]</scope>
    <source>
        <strain evidence="7">DG_24</strain>
    </source>
</reference>
<comment type="similarity">
    <text evidence="1 4">Belongs to the spermidine/spermine synthase family.</text>
</comment>
<evidence type="ECO:0000256" key="2">
    <source>
        <dbReference type="ARBA" id="ARBA00022679"/>
    </source>
</evidence>
<dbReference type="PANTHER" id="PTHR43317:SF1">
    <property type="entry name" value="THERMOSPERMINE SYNTHASE ACAULIS5"/>
    <property type="match status" value="1"/>
</dbReference>
<comment type="catalytic activity">
    <reaction evidence="4">
        <text>S-adenosyl 3-(methylsulfanyl)propylamine + putrescine = S-methyl-5'-thioadenosine + spermidine + H(+)</text>
        <dbReference type="Rhea" id="RHEA:12721"/>
        <dbReference type="ChEBI" id="CHEBI:15378"/>
        <dbReference type="ChEBI" id="CHEBI:17509"/>
        <dbReference type="ChEBI" id="CHEBI:57443"/>
        <dbReference type="ChEBI" id="CHEBI:57834"/>
        <dbReference type="ChEBI" id="CHEBI:326268"/>
        <dbReference type="EC" id="2.5.1.16"/>
    </reaction>
</comment>
<dbReference type="InterPro" id="IPR001045">
    <property type="entry name" value="Spermi_synthase"/>
</dbReference>
<evidence type="ECO:0000259" key="6">
    <source>
        <dbReference type="PROSITE" id="PS51006"/>
    </source>
</evidence>
<keyword evidence="4" id="KW-0472">Membrane</keyword>
<keyword evidence="4" id="KW-0745">Spermidine biosynthesis</keyword>
<dbReference type="PANTHER" id="PTHR43317">
    <property type="entry name" value="THERMOSPERMINE SYNTHASE ACAULIS5"/>
    <property type="match status" value="1"/>
</dbReference>
<feature type="transmembrane region" description="Helical" evidence="4">
    <location>
        <begin position="555"/>
        <end position="580"/>
    </location>
</feature>
<dbReference type="UniPathway" id="UPA00248">
    <property type="reaction ID" value="UER00314"/>
</dbReference>
<dbReference type="EC" id="2.5.1.16" evidence="4"/>
<proteinExistence type="inferred from homology"/>
<sequence length="756" mass="81728">MGFGAMVGQLVLMREIIVAFYGNELSLGAILASWLLWVGLGSAVGARIVGVVVRSRLVAYGLAQAALALLVPISLVAARTVKSALGVGPGEVVGIGPMLFSSFVLLAPLCLSVGATFALACRLAGGEQRTMAAEIGWVYYLEAGGSVLGGIAFTFILIRLFPPLTIAIVAFLLNAVAALGVLAFRYRASIVYPLLILGSVSAASIAQVTGLVDRLDLGLLRRQWSGFQLQKVRDSIYGQVVVVGDEYQTSLYESGLLVLTYPDRATAEEAVHFALLEHPDPRKILLIGGGAGGSLEEVLKHGVESVDYVELDPTIISMAREFFGADVRRTLDDSRIRVIEGDGRWYVKRTRSRYDAVILDLPEPYTAQINRFYTREFFREVSSIMEAGGIFALRVASAENYIAPELARFLRCLRATLESVFVNVEVLPGETNIFVASSQSGLLTSDYRVLSERMERRQLETTYVSPHSLPFRLDPGRVRYLHDRMSQGPAVRQNTDLYPISYYYDMILWSSRFQSGERVLLERLAGLHLWQIAVAIAVATACIALAVMKLPSARGIGILVSVGTTGAAEIVFEVIALLSFQIIYGYVYARLGIILAAFMFGLVLGSVVSTRRLVPSAARWRLYGINQLIITLYPLIFLGILGILMGWQTKGATFGAAEWIIPLLTGIAGLLGGVQFPLAVGLYLDVRPRTRHIGGITYAIDLFGAAAGAFVASAIALPVLGIPGTLVGVFLLNCSALILIGLTAARPRSGLWMAVP</sequence>
<dbReference type="Pfam" id="PF01564">
    <property type="entry name" value="Spermine_synth"/>
    <property type="match status" value="1"/>
</dbReference>
<dbReference type="GO" id="GO:0004766">
    <property type="term" value="F:spermidine synthase activity"/>
    <property type="evidence" value="ECO:0007669"/>
    <property type="project" value="UniProtKB-UniRule"/>
</dbReference>
<gene>
    <name evidence="4" type="primary">speE</name>
    <name evidence="7" type="ORF">AMJ39_03690</name>
</gene>
<dbReference type="InterPro" id="IPR029063">
    <property type="entry name" value="SAM-dependent_MTases_sf"/>
</dbReference>
<feature type="transmembrane region" description="Helical" evidence="4">
    <location>
        <begin position="696"/>
        <end position="720"/>
    </location>
</feature>
<dbReference type="InterPro" id="IPR030374">
    <property type="entry name" value="PABS"/>
</dbReference>
<feature type="binding site" evidence="4">
    <location>
        <begin position="342"/>
        <end position="343"/>
    </location>
    <ligand>
        <name>S-methyl-5'-thioadenosine</name>
        <dbReference type="ChEBI" id="CHEBI:17509"/>
    </ligand>
</feature>
<comment type="pathway">
    <text evidence="4">Amine and polyamine biosynthesis; spermidine biosynthesis; spermidine from putrescine: step 1/1.</text>
</comment>
<feature type="transmembrane region" description="Helical" evidence="4">
    <location>
        <begin position="528"/>
        <end position="548"/>
    </location>
</feature>
<comment type="caution">
    <text evidence="4">Lacks conserved residue(s) required for the propagation of feature annotation.</text>
</comment>
<dbReference type="GO" id="GO:0010487">
    <property type="term" value="F:thermospermine synthase activity"/>
    <property type="evidence" value="ECO:0007669"/>
    <property type="project" value="UniProtKB-ARBA"/>
</dbReference>
<dbReference type="Proteomes" id="UP000052008">
    <property type="component" value="Unassembled WGS sequence"/>
</dbReference>